<keyword evidence="2" id="KW-0472">Membrane</keyword>
<feature type="transmembrane region" description="Helical" evidence="2">
    <location>
        <begin position="6"/>
        <end position="25"/>
    </location>
</feature>
<evidence type="ECO:0000256" key="1">
    <source>
        <dbReference type="ARBA" id="ARBA00023098"/>
    </source>
</evidence>
<reference evidence="4" key="1">
    <citation type="journal article" date="2020" name="Nature">
        <title>Giant virus diversity and host interactions through global metagenomics.</title>
        <authorList>
            <person name="Schulz F."/>
            <person name="Roux S."/>
            <person name="Paez-Espino D."/>
            <person name="Jungbluth S."/>
            <person name="Walsh D.A."/>
            <person name="Denef V.J."/>
            <person name="McMahon K.D."/>
            <person name="Konstantinidis K.T."/>
            <person name="Eloe-Fadrosh E.A."/>
            <person name="Kyrpides N.C."/>
            <person name="Woyke T."/>
        </authorList>
    </citation>
    <scope>NUCLEOTIDE SEQUENCE</scope>
    <source>
        <strain evidence="4">GVMAG-M-3300009155-2</strain>
    </source>
</reference>
<evidence type="ECO:0000313" key="4">
    <source>
        <dbReference type="EMBL" id="QHT31135.1"/>
    </source>
</evidence>
<dbReference type="AlphaFoldDB" id="A0A6C0EV36"/>
<sequence>METKYFVFFCSIILLNKYIVSLKYITNKKQFGVKLNMNNNNNNNNKSQCLISSKDHNVYCNEEVDLYLNKNNMLLNKKLITISPGGFKGFYLLGILTYIKENYNMDDFIFSGASAGSWNSLFMCYKGDALNLVYNLLDYNIKKAKTITELQYYMKYKLLSTFKEDEFDFQKLFIGVTTFKYFKPVTNIFSDFSDLDDAINCCMASSHIPFITGGITNRYNNMYAFDGGFSSYPYLNMKKTVVHISPSMWENIHHKNNTNLKSCINTLRKYSEFFSVSKNNLLELFDNGYQDAKQHKDYLDDIFLNKDENNNIENTLDSNIEF</sequence>
<dbReference type="PANTHER" id="PTHR12406:SF7">
    <property type="entry name" value="PATATIN-LIKE PHOSPHOLIPASE DOMAIN-CONTAINING PROTEIN 4"/>
    <property type="match status" value="1"/>
</dbReference>
<dbReference type="Gene3D" id="3.40.1090.10">
    <property type="entry name" value="Cytosolic phospholipase A2 catalytic domain"/>
    <property type="match status" value="1"/>
</dbReference>
<accession>A0A6C0EV36</accession>
<keyword evidence="2" id="KW-1133">Transmembrane helix</keyword>
<dbReference type="GO" id="GO:0019433">
    <property type="term" value="P:triglyceride catabolic process"/>
    <property type="evidence" value="ECO:0007669"/>
    <property type="project" value="TreeGrafter"/>
</dbReference>
<dbReference type="EMBL" id="MN738915">
    <property type="protein sequence ID" value="QHT31135.1"/>
    <property type="molecule type" value="Genomic_DNA"/>
</dbReference>
<dbReference type="InterPro" id="IPR002641">
    <property type="entry name" value="PNPLA_dom"/>
</dbReference>
<feature type="domain" description="PNPLA" evidence="3">
    <location>
        <begin position="82"/>
        <end position="231"/>
    </location>
</feature>
<dbReference type="GO" id="GO:0005737">
    <property type="term" value="C:cytoplasm"/>
    <property type="evidence" value="ECO:0007669"/>
    <property type="project" value="TreeGrafter"/>
</dbReference>
<dbReference type="PANTHER" id="PTHR12406">
    <property type="entry name" value="CALCIUM-INDEPENDENT PHOSPHOLIPASE A2 IPLA2 -RELATED"/>
    <property type="match status" value="1"/>
</dbReference>
<keyword evidence="2" id="KW-0812">Transmembrane</keyword>
<dbReference type="Pfam" id="PF01734">
    <property type="entry name" value="Patatin"/>
    <property type="match status" value="1"/>
</dbReference>
<dbReference type="GO" id="GO:0005811">
    <property type="term" value="C:lipid droplet"/>
    <property type="evidence" value="ECO:0007669"/>
    <property type="project" value="TreeGrafter"/>
</dbReference>
<protein>
    <recommendedName>
        <fullName evidence="3">PNPLA domain-containing protein</fullName>
    </recommendedName>
</protein>
<dbReference type="InterPro" id="IPR033562">
    <property type="entry name" value="PLPL"/>
</dbReference>
<dbReference type="GO" id="GO:0055088">
    <property type="term" value="P:lipid homeostasis"/>
    <property type="evidence" value="ECO:0007669"/>
    <property type="project" value="TreeGrafter"/>
</dbReference>
<dbReference type="GO" id="GO:0016020">
    <property type="term" value="C:membrane"/>
    <property type="evidence" value="ECO:0007669"/>
    <property type="project" value="TreeGrafter"/>
</dbReference>
<evidence type="ECO:0000256" key="2">
    <source>
        <dbReference type="SAM" id="Phobius"/>
    </source>
</evidence>
<dbReference type="InterPro" id="IPR016035">
    <property type="entry name" value="Acyl_Trfase/lysoPLipase"/>
</dbReference>
<proteinExistence type="predicted"/>
<evidence type="ECO:0000259" key="3">
    <source>
        <dbReference type="Pfam" id="PF01734"/>
    </source>
</evidence>
<keyword evidence="1" id="KW-0443">Lipid metabolism</keyword>
<dbReference type="SUPFAM" id="SSF52151">
    <property type="entry name" value="FabD/lysophospholipase-like"/>
    <property type="match status" value="1"/>
</dbReference>
<organism evidence="4">
    <name type="scientific">viral metagenome</name>
    <dbReference type="NCBI Taxonomy" id="1070528"/>
    <lineage>
        <taxon>unclassified sequences</taxon>
        <taxon>metagenomes</taxon>
        <taxon>organismal metagenomes</taxon>
    </lineage>
</organism>
<dbReference type="GO" id="GO:0004806">
    <property type="term" value="F:triacylglycerol lipase activity"/>
    <property type="evidence" value="ECO:0007669"/>
    <property type="project" value="TreeGrafter"/>
</dbReference>
<name>A0A6C0EV36_9ZZZZ</name>